<reference evidence="1 2" key="1">
    <citation type="submission" date="2021-05" db="EMBL/GenBank/DDBJ databases">
        <title>Genome Assembly of Synthetic Allotetraploid Brassica napus Reveals Homoeologous Exchanges between Subgenomes.</title>
        <authorList>
            <person name="Davis J.T."/>
        </authorList>
    </citation>
    <scope>NUCLEOTIDE SEQUENCE [LARGE SCALE GENOMIC DNA]</scope>
    <source>
        <strain evidence="2">cv. Da-Ae</strain>
        <tissue evidence="1">Seedling</tissue>
    </source>
</reference>
<sequence>MNILLTQTFSFSSNCNQKVHETTSFSKETSSEVVSTKYILFPFSQTNSKSLMDLEIVGRHALFFEKI</sequence>
<dbReference type="Proteomes" id="UP000824890">
    <property type="component" value="Unassembled WGS sequence"/>
</dbReference>
<evidence type="ECO:0000313" key="2">
    <source>
        <dbReference type="Proteomes" id="UP000824890"/>
    </source>
</evidence>
<keyword evidence="2" id="KW-1185">Reference proteome</keyword>
<gene>
    <name evidence="1" type="ORF">HID58_047488</name>
</gene>
<dbReference type="EMBL" id="JAGKQM010000012">
    <property type="protein sequence ID" value="KAH0897920.1"/>
    <property type="molecule type" value="Genomic_DNA"/>
</dbReference>
<protein>
    <submittedName>
        <fullName evidence="1">Uncharacterized protein</fullName>
    </submittedName>
</protein>
<organism evidence="1 2">
    <name type="scientific">Brassica napus</name>
    <name type="common">Rape</name>
    <dbReference type="NCBI Taxonomy" id="3708"/>
    <lineage>
        <taxon>Eukaryota</taxon>
        <taxon>Viridiplantae</taxon>
        <taxon>Streptophyta</taxon>
        <taxon>Embryophyta</taxon>
        <taxon>Tracheophyta</taxon>
        <taxon>Spermatophyta</taxon>
        <taxon>Magnoliopsida</taxon>
        <taxon>eudicotyledons</taxon>
        <taxon>Gunneridae</taxon>
        <taxon>Pentapetalae</taxon>
        <taxon>rosids</taxon>
        <taxon>malvids</taxon>
        <taxon>Brassicales</taxon>
        <taxon>Brassicaceae</taxon>
        <taxon>Brassiceae</taxon>
        <taxon>Brassica</taxon>
    </lineage>
</organism>
<name>A0ABQ8AZE4_BRANA</name>
<evidence type="ECO:0000313" key="1">
    <source>
        <dbReference type="EMBL" id="KAH0897920.1"/>
    </source>
</evidence>
<comment type="caution">
    <text evidence="1">The sequence shown here is derived from an EMBL/GenBank/DDBJ whole genome shotgun (WGS) entry which is preliminary data.</text>
</comment>
<accession>A0ABQ8AZE4</accession>
<proteinExistence type="predicted"/>